<dbReference type="OrthoDB" id="6136658at2759"/>
<sequence length="986" mass="112796">MLPASDSKKVSNPFSTGGGGYQFEQNVQAYFLAIFLMKGVFPIMERADCCKIELQARRHGIRTDDLVVYFSDSNQQIVKLLAQVKHKLTFTQSDEQTKDALEQAWTDFCSTNFNPEKDKIVFITGTLPQVLVDHLKPIFEWARCSENEEDFIDRFQHNATEKKKRLENIRSILDKLTSTKVSDQRLWKFLKVLNLLSFDFDYSLGKDTASVLNQLLPNLINSSEEHAKRIWDRIYRETARFNVNSGVITRETLPQDLLLLFRRNSPMADSEWRIPHFDAQNFVGNKLYLQTISERFEGKKGQGVIVPLYGLGGVGKTYLALKTIADLSSNYSCIAWFNARSQESLREQFLEFAIEHDILLQSSVSIDQKIEKIKGWFVNNPNSLLIFDDAESYTTLKLFLPRDVVHVLVTSLNSKDWSNGISIDLMNKDDAVCLLKREAGIELSDQSQNEQIDILIETLDRLPLAIAQAGVYICASSISVAHYCQLYESTRQSMLKDRTLYEKRDEHESVYVTFELSIQKVKASLSSACDLLHYCSYFNPNNIPREILKKVPSVQGADNLLATNKEVATLKKYSLVKASRKFISVHCVIQDVVRERLASDESQDTWLCNVLKLLEDNSPYIRNDKEALRTVKLLVPHMIRAKELALDALKEKSPGKALVTSFKPVLGVILYKIGVFYLDYLYDSKESKSYLQKAELYLKDPNLIRNNNRYLLKACTKYNEKCSEAERYATKLNASLSSSHTVKDVDDLCALGNYYLKSSNLVIAENFFLSALNVLEQGKDGEKKAMVLHYLGTLYSRLWKNKRKAIEGEYGKAWKRKREDEADTYHKKALDNYEESLRIKFNIYSSGHIEIGRTKHRLGNLYLKSKNFPKATNYLKDALDTMKSFYDTEPRIDIANILLSLSEAYEEQGKLEEAKDYLIRRLEVFGKLPGDYSNTIKTINKKIKNISSDKKSGKALANWLVKIPSDPNAESSMLESKAKHAKISSE</sequence>
<dbReference type="Pfam" id="PF25000">
    <property type="entry name" value="DUF7779"/>
    <property type="match status" value="1"/>
</dbReference>
<reference evidence="4 5" key="1">
    <citation type="journal article" date="2008" name="Nature">
        <title>The Trichoplax genome and the nature of placozoans.</title>
        <authorList>
            <person name="Srivastava M."/>
            <person name="Begovic E."/>
            <person name="Chapman J."/>
            <person name="Putnam N.H."/>
            <person name="Hellsten U."/>
            <person name="Kawashima T."/>
            <person name="Kuo A."/>
            <person name="Mitros T."/>
            <person name="Salamov A."/>
            <person name="Carpenter M.L."/>
            <person name="Signorovitch A.Y."/>
            <person name="Moreno M.A."/>
            <person name="Kamm K."/>
            <person name="Grimwood J."/>
            <person name="Schmutz J."/>
            <person name="Shapiro H."/>
            <person name="Grigoriev I.V."/>
            <person name="Buss L.W."/>
            <person name="Schierwater B."/>
            <person name="Dellaporta S.L."/>
            <person name="Rokhsar D.S."/>
        </authorList>
    </citation>
    <scope>NUCLEOTIDE SEQUENCE [LARGE SCALE GENOMIC DNA]</scope>
    <source>
        <strain evidence="4 5">Grell-BS-1999</strain>
    </source>
</reference>
<dbReference type="KEGG" id="tad:TRIADDRAFT_61662"/>
<name>B3SBM0_TRIAD</name>
<dbReference type="SUPFAM" id="SSF48452">
    <property type="entry name" value="TPR-like"/>
    <property type="match status" value="1"/>
</dbReference>
<dbReference type="InterPro" id="IPR011990">
    <property type="entry name" value="TPR-like_helical_dom_sf"/>
</dbReference>
<accession>B3SBM0</accession>
<dbReference type="InterPro" id="IPR002182">
    <property type="entry name" value="NB-ARC"/>
</dbReference>
<feature type="region of interest" description="Disordered" evidence="1">
    <location>
        <begin position="966"/>
        <end position="986"/>
    </location>
</feature>
<dbReference type="InterPro" id="IPR056681">
    <property type="entry name" value="DUF7779"/>
</dbReference>
<dbReference type="HOGENOM" id="CLU_302545_0_0_1"/>
<dbReference type="InterPro" id="IPR019734">
    <property type="entry name" value="TPR_rpt"/>
</dbReference>
<dbReference type="GeneID" id="6758839"/>
<dbReference type="Proteomes" id="UP000009022">
    <property type="component" value="Unassembled WGS sequence"/>
</dbReference>
<keyword evidence="5" id="KW-1185">Reference proteome</keyword>
<dbReference type="PANTHER" id="PTHR46082">
    <property type="entry name" value="ATP/GTP-BINDING PROTEIN-RELATED"/>
    <property type="match status" value="1"/>
</dbReference>
<dbReference type="Pfam" id="PF00931">
    <property type="entry name" value="NB-ARC"/>
    <property type="match status" value="1"/>
</dbReference>
<proteinExistence type="predicted"/>
<dbReference type="AlphaFoldDB" id="B3SBM0"/>
<evidence type="ECO:0000256" key="1">
    <source>
        <dbReference type="SAM" id="MobiDB-lite"/>
    </source>
</evidence>
<dbReference type="PhylomeDB" id="B3SBM0"/>
<dbReference type="RefSeq" id="XP_002117652.1">
    <property type="nucleotide sequence ID" value="XM_002117616.1"/>
</dbReference>
<dbReference type="InterPro" id="IPR053137">
    <property type="entry name" value="NLR-like"/>
</dbReference>
<feature type="domain" description="DUF7779" evidence="3">
    <location>
        <begin position="526"/>
        <end position="601"/>
    </location>
</feature>
<gene>
    <name evidence="4" type="ORF">TRIADDRAFT_61662</name>
</gene>
<evidence type="ECO:0000313" key="4">
    <source>
        <dbReference type="EMBL" id="EDV19910.1"/>
    </source>
</evidence>
<evidence type="ECO:0000259" key="3">
    <source>
        <dbReference type="Pfam" id="PF25000"/>
    </source>
</evidence>
<dbReference type="PRINTS" id="PR00364">
    <property type="entry name" value="DISEASERSIST"/>
</dbReference>
<dbReference type="Gene3D" id="1.25.40.10">
    <property type="entry name" value="Tetratricopeptide repeat domain"/>
    <property type="match status" value="1"/>
</dbReference>
<feature type="domain" description="NB-ARC" evidence="2">
    <location>
        <begin position="293"/>
        <end position="435"/>
    </location>
</feature>
<dbReference type="Gene3D" id="3.40.50.300">
    <property type="entry name" value="P-loop containing nucleotide triphosphate hydrolases"/>
    <property type="match status" value="1"/>
</dbReference>
<dbReference type="SUPFAM" id="SSF52540">
    <property type="entry name" value="P-loop containing nucleoside triphosphate hydrolases"/>
    <property type="match status" value="1"/>
</dbReference>
<dbReference type="EMBL" id="DS985265">
    <property type="protein sequence ID" value="EDV19910.1"/>
    <property type="molecule type" value="Genomic_DNA"/>
</dbReference>
<protein>
    <submittedName>
        <fullName evidence="4">Uncharacterized protein</fullName>
    </submittedName>
</protein>
<evidence type="ECO:0000259" key="2">
    <source>
        <dbReference type="Pfam" id="PF00931"/>
    </source>
</evidence>
<dbReference type="SMART" id="SM00028">
    <property type="entry name" value="TPR"/>
    <property type="match status" value="3"/>
</dbReference>
<organism evidence="4 5">
    <name type="scientific">Trichoplax adhaerens</name>
    <name type="common">Trichoplax reptans</name>
    <dbReference type="NCBI Taxonomy" id="10228"/>
    <lineage>
        <taxon>Eukaryota</taxon>
        <taxon>Metazoa</taxon>
        <taxon>Placozoa</taxon>
        <taxon>Uniplacotomia</taxon>
        <taxon>Trichoplacea</taxon>
        <taxon>Trichoplacidae</taxon>
        <taxon>Trichoplax</taxon>
    </lineage>
</organism>
<dbReference type="eggNOG" id="ENOG502RWPY">
    <property type="taxonomic scope" value="Eukaryota"/>
</dbReference>
<dbReference type="InterPro" id="IPR027417">
    <property type="entry name" value="P-loop_NTPase"/>
</dbReference>
<dbReference type="PANTHER" id="PTHR46082:SF6">
    <property type="entry name" value="AAA+ ATPASE DOMAIN-CONTAINING PROTEIN-RELATED"/>
    <property type="match status" value="1"/>
</dbReference>
<dbReference type="CTD" id="6758839"/>
<dbReference type="GO" id="GO:0043531">
    <property type="term" value="F:ADP binding"/>
    <property type="evidence" value="ECO:0007669"/>
    <property type="project" value="InterPro"/>
</dbReference>
<evidence type="ECO:0000313" key="5">
    <source>
        <dbReference type="Proteomes" id="UP000009022"/>
    </source>
</evidence>
<dbReference type="InParanoid" id="B3SBM0"/>